<dbReference type="InterPro" id="IPR043766">
    <property type="entry name" value="BfmA-like"/>
</dbReference>
<evidence type="ECO:0000313" key="2">
    <source>
        <dbReference type="Proteomes" id="UP000284161"/>
    </source>
</evidence>
<accession>A0A412E0G8</accession>
<sequence length="316" mass="37150">MYCKVHRPINTPGVSDNKGKCTQLVEYLSKESQDVRPYYDNFFSQQKDFVTPRTVMHHIDNNHRTLKRNDDKFYMLSINPSGEEQSHLIEKVTGKKVGEFSELTAGEQEEVLAELKKFSRGCMDEYARNFYREKIKSGDDLVWYGRVETERHYKGDDPEVEAGRAKAGERKPGLQLHVHIIVSRMDKTQTVSLSPLSKSRGNRQILDGKEVIVGFDRSQWSTRCASCFNRQYDYFPYYHSLDESLRKYSENWQLRNELKNQAVSQLKQEVLHGELKEERRLYTNTFRLYRFVVNPKKAIIRELKKMGTDLLTGRER</sequence>
<dbReference type="AlphaFoldDB" id="A0A412E0G8"/>
<comment type="caution">
    <text evidence="1">The sequence shown here is derived from an EMBL/GenBank/DDBJ whole genome shotgun (WGS) entry which is preliminary data.</text>
</comment>
<protein>
    <submittedName>
        <fullName evidence="1">Mobilization protein</fullName>
    </submittedName>
</protein>
<gene>
    <name evidence="1" type="ORF">DWY58_16135</name>
</gene>
<dbReference type="EMBL" id="QRUB01000025">
    <property type="protein sequence ID" value="RGR26090.1"/>
    <property type="molecule type" value="Genomic_DNA"/>
</dbReference>
<dbReference type="RefSeq" id="WP_117917832.1">
    <property type="nucleotide sequence ID" value="NZ_QRUB01000025.1"/>
</dbReference>
<proteinExistence type="predicted"/>
<evidence type="ECO:0000313" key="1">
    <source>
        <dbReference type="EMBL" id="RGR26090.1"/>
    </source>
</evidence>
<dbReference type="Pfam" id="PF18976">
    <property type="entry name" value="DUF5712"/>
    <property type="match status" value="1"/>
</dbReference>
<reference evidence="1 2" key="1">
    <citation type="submission" date="2018-08" db="EMBL/GenBank/DDBJ databases">
        <title>A genome reference for cultivated species of the human gut microbiota.</title>
        <authorList>
            <person name="Zou Y."/>
            <person name="Xue W."/>
            <person name="Luo G."/>
        </authorList>
    </citation>
    <scope>NUCLEOTIDE SEQUENCE [LARGE SCALE GENOMIC DNA]</scope>
    <source>
        <strain evidence="1 2">AF25-6</strain>
    </source>
</reference>
<name>A0A412E0G8_BACSE</name>
<dbReference type="Proteomes" id="UP000284161">
    <property type="component" value="Unassembled WGS sequence"/>
</dbReference>
<organism evidence="1 2">
    <name type="scientific">Bacteroides stercoris</name>
    <dbReference type="NCBI Taxonomy" id="46506"/>
    <lineage>
        <taxon>Bacteria</taxon>
        <taxon>Pseudomonadati</taxon>
        <taxon>Bacteroidota</taxon>
        <taxon>Bacteroidia</taxon>
        <taxon>Bacteroidales</taxon>
        <taxon>Bacteroidaceae</taxon>
        <taxon>Bacteroides</taxon>
    </lineage>
</organism>